<organism evidence="1">
    <name type="scientific">marine sediment metagenome</name>
    <dbReference type="NCBI Taxonomy" id="412755"/>
    <lineage>
        <taxon>unclassified sequences</taxon>
        <taxon>metagenomes</taxon>
        <taxon>ecological metagenomes</taxon>
    </lineage>
</organism>
<accession>A0A0F9I878</accession>
<comment type="caution">
    <text evidence="1">The sequence shown here is derived from an EMBL/GenBank/DDBJ whole genome shotgun (WGS) entry which is preliminary data.</text>
</comment>
<protein>
    <recommendedName>
        <fullName evidence="2">CARDB domain-containing protein</fullName>
    </recommendedName>
</protein>
<name>A0A0F9I878_9ZZZZ</name>
<sequence>MVYPTKLNTLSKFEHMKSIILIVFFALLLFPISSSFSQKTDQPSQFGIALTSFMPYNFKDDDGYTVIIGEIENLKNFPITQVKVWAGFYDDINEQPLETAIGTTVIDVIPPFTKVPYIIKSTEPNAGITQAEVNLLGFTSASPKNVLLVIDSEITEIGENIKISGTITNNAAVEASQTKVHVAFFDAFQPPRILGIATIELEDPIGGNSSTNFEFYEKFDSRSLGYKVFAESANYYSNIQNVEILQSEALTKLVTINDISVKDDEGNKLSDVKAGNRINIESKIWIQYSEDQETSEQPYRYYVQVKQSGEKAFVEFIGIYEGSFSTAGAKFPEVKWTPKNVGLYFAETFVWDTNAVPLASKGPIMPILVT</sequence>
<dbReference type="EMBL" id="LAZR01021944">
    <property type="protein sequence ID" value="KKL83577.1"/>
    <property type="molecule type" value="Genomic_DNA"/>
</dbReference>
<proteinExistence type="predicted"/>
<evidence type="ECO:0008006" key="2">
    <source>
        <dbReference type="Google" id="ProtNLM"/>
    </source>
</evidence>
<dbReference type="AlphaFoldDB" id="A0A0F9I878"/>
<gene>
    <name evidence="1" type="ORF">LCGC14_1973330</name>
</gene>
<reference evidence="1" key="1">
    <citation type="journal article" date="2015" name="Nature">
        <title>Complex archaea that bridge the gap between prokaryotes and eukaryotes.</title>
        <authorList>
            <person name="Spang A."/>
            <person name="Saw J.H."/>
            <person name="Jorgensen S.L."/>
            <person name="Zaremba-Niedzwiedzka K."/>
            <person name="Martijn J."/>
            <person name="Lind A.E."/>
            <person name="van Eijk R."/>
            <person name="Schleper C."/>
            <person name="Guy L."/>
            <person name="Ettema T.J."/>
        </authorList>
    </citation>
    <scope>NUCLEOTIDE SEQUENCE</scope>
</reference>
<evidence type="ECO:0000313" key="1">
    <source>
        <dbReference type="EMBL" id="KKL83577.1"/>
    </source>
</evidence>